<keyword evidence="2" id="KW-1185">Reference proteome</keyword>
<gene>
    <name evidence="1" type="ORF">COLO4_36044</name>
</gene>
<proteinExistence type="predicted"/>
<dbReference type="EMBL" id="AWUE01022985">
    <property type="protein sequence ID" value="OMO55327.1"/>
    <property type="molecule type" value="Genomic_DNA"/>
</dbReference>
<dbReference type="AlphaFoldDB" id="A0A1R3GB93"/>
<comment type="caution">
    <text evidence="1">The sequence shown here is derived from an EMBL/GenBank/DDBJ whole genome shotgun (WGS) entry which is preliminary data.</text>
</comment>
<name>A0A1R3GB93_9ROSI</name>
<sequence length="57" mass="6760">MEQEEDEDQQLQLSLKSFILRSLDALKDLPRLLLEGSSSTLEWITLFRCYNLEMQQI</sequence>
<organism evidence="1 2">
    <name type="scientific">Corchorus olitorius</name>
    <dbReference type="NCBI Taxonomy" id="93759"/>
    <lineage>
        <taxon>Eukaryota</taxon>
        <taxon>Viridiplantae</taxon>
        <taxon>Streptophyta</taxon>
        <taxon>Embryophyta</taxon>
        <taxon>Tracheophyta</taxon>
        <taxon>Spermatophyta</taxon>
        <taxon>Magnoliopsida</taxon>
        <taxon>eudicotyledons</taxon>
        <taxon>Gunneridae</taxon>
        <taxon>Pentapetalae</taxon>
        <taxon>rosids</taxon>
        <taxon>malvids</taxon>
        <taxon>Malvales</taxon>
        <taxon>Malvaceae</taxon>
        <taxon>Grewioideae</taxon>
        <taxon>Apeibeae</taxon>
        <taxon>Corchorus</taxon>
    </lineage>
</organism>
<dbReference type="Proteomes" id="UP000187203">
    <property type="component" value="Unassembled WGS sequence"/>
</dbReference>
<reference evidence="2" key="1">
    <citation type="submission" date="2013-09" db="EMBL/GenBank/DDBJ databases">
        <title>Corchorus olitorius genome sequencing.</title>
        <authorList>
            <person name="Alam M."/>
            <person name="Haque M.S."/>
            <person name="Islam M.S."/>
            <person name="Emdad E.M."/>
            <person name="Islam M.M."/>
            <person name="Ahmed B."/>
            <person name="Halim A."/>
            <person name="Hossen Q.M.M."/>
            <person name="Hossain M.Z."/>
            <person name="Ahmed R."/>
            <person name="Khan M.M."/>
            <person name="Islam R."/>
            <person name="Rashid M.M."/>
            <person name="Khan S.A."/>
            <person name="Rahman M.S."/>
            <person name="Alam M."/>
            <person name="Yahiya A.S."/>
            <person name="Khan M.S."/>
            <person name="Azam M.S."/>
            <person name="Haque T."/>
            <person name="Lashkar M.Z.H."/>
            <person name="Akhand A.I."/>
            <person name="Morshed G."/>
            <person name="Roy S."/>
            <person name="Uddin K.S."/>
            <person name="Rabeya T."/>
            <person name="Hossain A.S."/>
            <person name="Chowdhury A."/>
            <person name="Snigdha A.R."/>
            <person name="Mortoza M.S."/>
            <person name="Matin S.A."/>
            <person name="Hoque S.M.E."/>
            <person name="Islam M.K."/>
            <person name="Roy D.K."/>
            <person name="Haider R."/>
            <person name="Moosa M.M."/>
            <person name="Elias S.M."/>
            <person name="Hasan A.M."/>
            <person name="Jahan S."/>
            <person name="Shafiuddin M."/>
            <person name="Mahmood N."/>
            <person name="Shommy N.S."/>
        </authorList>
    </citation>
    <scope>NUCLEOTIDE SEQUENCE [LARGE SCALE GENOMIC DNA]</scope>
    <source>
        <strain evidence="2">cv. O-4</strain>
    </source>
</reference>
<evidence type="ECO:0000313" key="1">
    <source>
        <dbReference type="EMBL" id="OMO55327.1"/>
    </source>
</evidence>
<evidence type="ECO:0000313" key="2">
    <source>
        <dbReference type="Proteomes" id="UP000187203"/>
    </source>
</evidence>
<protein>
    <submittedName>
        <fullName evidence="1">Leucine-rich repeat containing protein</fullName>
    </submittedName>
</protein>
<accession>A0A1R3GB93</accession>